<gene>
    <name evidence="1" type="ORF">TBRA_LOCUS2338</name>
</gene>
<reference evidence="1 2" key="1">
    <citation type="submission" date="2020-02" db="EMBL/GenBank/DDBJ databases">
        <authorList>
            <person name="Ferguson B K."/>
        </authorList>
    </citation>
    <scope>NUCLEOTIDE SEQUENCE [LARGE SCALE GENOMIC DNA]</scope>
</reference>
<protein>
    <submittedName>
        <fullName evidence="1">Uncharacterized protein</fullName>
    </submittedName>
</protein>
<accession>A0A6H5I606</accession>
<name>A0A6H5I606_9HYME</name>
<dbReference type="Proteomes" id="UP000479190">
    <property type="component" value="Unassembled WGS sequence"/>
</dbReference>
<sequence length="286" mass="33599">MDTTYRAIYIYWNSLVQTRERRIRMCACACVHELTAEPEPRYSRCTTARSLPTFSLSLLERREKKREREPEADLYEMCLPSSDFCFIKKFFSYTGLPSRLQSCSRAYMYLRRAAGTSRETTSLARSEHTTQQQQQQRARLYMAPANYVCHNYNRPEAGAVAASAAQKTFFDTAGVPKKRRARNRLQRRPRRPAAAAAAAAAVLQHYYNVHKRLRERERERKRDDRMPAWARVVFAFVARREDRYSIVKRFSCNFSSEDYKASVVCQNLNSAPYDFFSRRRNTWNVV</sequence>
<dbReference type="EMBL" id="CADCXV010000458">
    <property type="protein sequence ID" value="CAB0030332.1"/>
    <property type="molecule type" value="Genomic_DNA"/>
</dbReference>
<evidence type="ECO:0000313" key="1">
    <source>
        <dbReference type="EMBL" id="CAB0030332.1"/>
    </source>
</evidence>
<proteinExistence type="predicted"/>
<evidence type="ECO:0000313" key="2">
    <source>
        <dbReference type="Proteomes" id="UP000479190"/>
    </source>
</evidence>
<keyword evidence="2" id="KW-1185">Reference proteome</keyword>
<dbReference type="AlphaFoldDB" id="A0A6H5I606"/>
<organism evidence="1 2">
    <name type="scientific">Trichogramma brassicae</name>
    <dbReference type="NCBI Taxonomy" id="86971"/>
    <lineage>
        <taxon>Eukaryota</taxon>
        <taxon>Metazoa</taxon>
        <taxon>Ecdysozoa</taxon>
        <taxon>Arthropoda</taxon>
        <taxon>Hexapoda</taxon>
        <taxon>Insecta</taxon>
        <taxon>Pterygota</taxon>
        <taxon>Neoptera</taxon>
        <taxon>Endopterygota</taxon>
        <taxon>Hymenoptera</taxon>
        <taxon>Apocrita</taxon>
        <taxon>Proctotrupomorpha</taxon>
        <taxon>Chalcidoidea</taxon>
        <taxon>Trichogrammatidae</taxon>
        <taxon>Trichogramma</taxon>
    </lineage>
</organism>